<keyword evidence="1" id="KW-0808">Transferase</keyword>
<dbReference type="Proteomes" id="UP000031830">
    <property type="component" value="Chromosome"/>
</dbReference>
<dbReference type="KEGG" id="fpz:LA55_1366"/>
<reference evidence="1 2" key="1">
    <citation type="journal article" date="2015" name="Genome Announc.">
        <title>Genome sequencing of 18 francisella strains to aid in assay development and testing.</title>
        <authorList>
            <person name="Johnson S.L."/>
            <person name="Daligault H.E."/>
            <person name="Davenport K.W."/>
            <person name="Coyne S.R."/>
            <person name="Frey K.G."/>
            <person name="Koroleva G.I."/>
            <person name="Broomall S.M."/>
            <person name="Bishop-Lilly K.A."/>
            <person name="Bruce D.C."/>
            <person name="Chertkov O."/>
            <person name="Freitas T."/>
            <person name="Jaissle J."/>
            <person name="Ladner J.T."/>
            <person name="Rosenzweig C.N."/>
            <person name="Gibbons H.S."/>
            <person name="Palacios G.F."/>
            <person name="Redden C.L."/>
            <person name="Xu Y."/>
            <person name="Minogue T.D."/>
            <person name="Chain P.S."/>
        </authorList>
    </citation>
    <scope>NUCLEOTIDE SEQUENCE [LARGE SCALE GENOMIC DNA]</scope>
    <source>
        <strain evidence="1 2">GA01-2794</strain>
    </source>
</reference>
<dbReference type="RefSeq" id="WP_044526475.1">
    <property type="nucleotide sequence ID" value="NZ_CP009440.1"/>
</dbReference>
<evidence type="ECO:0000313" key="2">
    <source>
        <dbReference type="Proteomes" id="UP000031830"/>
    </source>
</evidence>
<name>A0A0B6CZE3_9GAMM</name>
<dbReference type="Gene3D" id="3.90.550.10">
    <property type="entry name" value="Spore Coat Polysaccharide Biosynthesis Protein SpsA, Chain A"/>
    <property type="match status" value="1"/>
</dbReference>
<dbReference type="EMBL" id="CP009440">
    <property type="protein sequence ID" value="AJI54235.1"/>
    <property type="molecule type" value="Genomic_DNA"/>
</dbReference>
<accession>A0A0B6CZE3</accession>
<dbReference type="AlphaFoldDB" id="A0A0B6CZE3"/>
<dbReference type="GO" id="GO:0016740">
    <property type="term" value="F:transferase activity"/>
    <property type="evidence" value="ECO:0007669"/>
    <property type="project" value="UniProtKB-KW"/>
</dbReference>
<organism evidence="1 2">
    <name type="scientific">Francisella philomiragia</name>
    <dbReference type="NCBI Taxonomy" id="28110"/>
    <lineage>
        <taxon>Bacteria</taxon>
        <taxon>Pseudomonadati</taxon>
        <taxon>Pseudomonadota</taxon>
        <taxon>Gammaproteobacteria</taxon>
        <taxon>Thiotrichales</taxon>
        <taxon>Francisellaceae</taxon>
        <taxon>Francisella</taxon>
    </lineage>
</organism>
<sequence>MQKLAPIVLFVYNRPWHTQQTIEALRKNKLAIDSELFIYSDAPKNEGTIEKVQQVRDYIKSIDGFKKITIIEREKNWGLADSIIDGVTKIVNQYGKIIVLEDDIVTGTYFLKFMNDALEFYQNEEKVWHISGWNYPINTESLDDAFLWRVMNCWGWATWANRWQYYEKNVDKTIGEFTQEDIKRFNLDKSENFWEQIILNKEGKINTWAIFWYATIFKNSGLCLNPAKTFVENIGHDSTGEHCGSSDSYKSNELSFKKNVEFTKDIKESMIAVQGVKEFFSLLKKPFYYRVINKLSRTLIQRNLLK</sequence>
<dbReference type="SUPFAM" id="SSF53448">
    <property type="entry name" value="Nucleotide-diphospho-sugar transferases"/>
    <property type="match status" value="1"/>
</dbReference>
<evidence type="ECO:0000313" key="1">
    <source>
        <dbReference type="EMBL" id="AJI54235.1"/>
    </source>
</evidence>
<protein>
    <submittedName>
        <fullName evidence="1">Glycosyl transferase 2 family protein</fullName>
    </submittedName>
</protein>
<dbReference type="OrthoDB" id="5180856at2"/>
<proteinExistence type="predicted"/>
<dbReference type="InterPro" id="IPR029044">
    <property type="entry name" value="Nucleotide-diphossugar_trans"/>
</dbReference>
<gene>
    <name evidence="1" type="ORF">LA55_1366</name>
</gene>